<dbReference type="Gene3D" id="1.50.10.20">
    <property type="match status" value="1"/>
</dbReference>
<evidence type="ECO:0000313" key="1">
    <source>
        <dbReference type="EMBL" id="EAQ48636.1"/>
    </source>
</evidence>
<sequence length="360" mass="41540">MIFRTVIAIISKLVVVFVFVLSNPIFAQNISWGEILRQDRSWYTSAEAQRIADQVVQFQYANGGWAKNIDMAQDLSDQAIDLIKENQHTTIDNGATHTQLRFLAKILEHNEDVIYKEAFNKGIDYLLEAQYNNGGWPQFYPLREGYYSHITFNDNAMIGVLDLFYDLVYIPDYALVTSARKLKIEQALLKGVDAILDMQITIDDTLTVWCAQHDEHTLKPAKARAYELPSLSGGESVGILKFLMRFEKPTLRMQRAIKAGVTWFKNHKIENKRVKWIDVQTDSGVVKDRVVVKEQGAPALWARFYDLETQEPIFVGRDGIIKSKLAEIERERRTGYNYISRYADDLLETSYPQWRSKLQN</sequence>
<proteinExistence type="predicted"/>
<dbReference type="NCBIfam" id="TIGR02474">
    <property type="entry name" value="pec_lyase"/>
    <property type="match status" value="1"/>
</dbReference>
<protein>
    <submittedName>
        <fullName evidence="1">Putative pectate lyase</fullName>
    </submittedName>
</protein>
<dbReference type="OrthoDB" id="9804686at2"/>
<dbReference type="eggNOG" id="COG2755">
    <property type="taxonomic scope" value="Bacteria"/>
</dbReference>
<keyword evidence="2" id="KW-1185">Reference proteome</keyword>
<dbReference type="GO" id="GO:0016829">
    <property type="term" value="F:lyase activity"/>
    <property type="evidence" value="ECO:0007669"/>
    <property type="project" value="UniProtKB-KW"/>
</dbReference>
<accession>A3XP92</accession>
<dbReference type="RefSeq" id="WP_009780139.1">
    <property type="nucleotide sequence ID" value="NZ_CH672395.1"/>
</dbReference>
<dbReference type="HOGENOM" id="CLU_053823_0_0_10"/>
<name>A3XP92_LEEBM</name>
<evidence type="ECO:0000313" key="2">
    <source>
        <dbReference type="Proteomes" id="UP000001601"/>
    </source>
</evidence>
<dbReference type="EMBL" id="AANC01000007">
    <property type="protein sequence ID" value="EAQ48636.1"/>
    <property type="molecule type" value="Genomic_DNA"/>
</dbReference>
<dbReference type="Pfam" id="PF09492">
    <property type="entry name" value="Pec_lyase"/>
    <property type="match status" value="1"/>
</dbReference>
<gene>
    <name evidence="1" type="ORF">MED217_08815</name>
</gene>
<dbReference type="InterPro" id="IPR012669">
    <property type="entry name" value="Pectate_lyase"/>
</dbReference>
<organism evidence="1 2">
    <name type="scientific">Leeuwenhoekiella blandensis (strain CECT 7118 / CCUG 51940 / KCTC 22103 / MED217)</name>
    <name type="common">Flavobacterium sp. (strain MED217)</name>
    <dbReference type="NCBI Taxonomy" id="398720"/>
    <lineage>
        <taxon>Bacteria</taxon>
        <taxon>Pseudomonadati</taxon>
        <taxon>Bacteroidota</taxon>
        <taxon>Flavobacteriia</taxon>
        <taxon>Flavobacteriales</taxon>
        <taxon>Flavobacteriaceae</taxon>
        <taxon>Leeuwenhoekiella</taxon>
    </lineage>
</organism>
<dbReference type="Proteomes" id="UP000001601">
    <property type="component" value="Unassembled WGS sequence"/>
</dbReference>
<dbReference type="STRING" id="398720.MED217_08815"/>
<dbReference type="SUPFAM" id="SSF81853">
    <property type="entry name" value="Family 10 polysaccharide lyase"/>
    <property type="match status" value="1"/>
</dbReference>
<dbReference type="AlphaFoldDB" id="A3XP92"/>
<reference evidence="1 2" key="1">
    <citation type="journal article" date="2007" name="Nature">
        <title>Light stimulates growth of proteorhodopsin-containing marine Flavobacteria.</title>
        <authorList>
            <person name="Gomez-Consarnau L."/>
            <person name="Gonzalez J.M."/>
            <person name="Coll-Llado M."/>
            <person name="Gourdon P."/>
            <person name="Pascher T."/>
            <person name="Neutze R."/>
            <person name="Pedros-Alio C."/>
            <person name="Pinhassi J."/>
        </authorList>
    </citation>
    <scope>NUCLEOTIDE SEQUENCE [LARGE SCALE GENOMIC DNA]</scope>
    <source>
        <strain evidence="1 2">MED217</strain>
    </source>
</reference>
<keyword evidence="1" id="KW-0456">Lyase</keyword>
<comment type="caution">
    <text evidence="1">The sequence shown here is derived from an EMBL/GenBank/DDBJ whole genome shotgun (WGS) entry which is preliminary data.</text>
</comment>